<evidence type="ECO:0000313" key="1">
    <source>
        <dbReference type="Proteomes" id="UP000887572"/>
    </source>
</evidence>
<dbReference type="PROSITE" id="PS51257">
    <property type="entry name" value="PROKAR_LIPOPROTEIN"/>
    <property type="match status" value="1"/>
</dbReference>
<sequence>MRRACSAVNSPTSETSRLGFVSTASCSCTGGSGGGGSGPYLTAGGWSCSPSASFEDFFRRICEHREQRSTAVIIVAISTANCVRPNRN</sequence>
<name>A0A914H9T3_GLORO</name>
<dbReference type="WBParaSite" id="Gr19_v10_g15373.t1">
    <property type="protein sequence ID" value="Gr19_v10_g15373.t1"/>
    <property type="gene ID" value="Gr19_v10_g15373"/>
</dbReference>
<organism evidence="1 2">
    <name type="scientific">Globodera rostochiensis</name>
    <name type="common">Golden nematode worm</name>
    <name type="synonym">Heterodera rostochiensis</name>
    <dbReference type="NCBI Taxonomy" id="31243"/>
    <lineage>
        <taxon>Eukaryota</taxon>
        <taxon>Metazoa</taxon>
        <taxon>Ecdysozoa</taxon>
        <taxon>Nematoda</taxon>
        <taxon>Chromadorea</taxon>
        <taxon>Rhabditida</taxon>
        <taxon>Tylenchina</taxon>
        <taxon>Tylenchomorpha</taxon>
        <taxon>Tylenchoidea</taxon>
        <taxon>Heteroderidae</taxon>
        <taxon>Heteroderinae</taxon>
        <taxon>Globodera</taxon>
    </lineage>
</organism>
<proteinExistence type="predicted"/>
<reference evidence="2" key="1">
    <citation type="submission" date="2022-11" db="UniProtKB">
        <authorList>
            <consortium name="WormBaseParasite"/>
        </authorList>
    </citation>
    <scope>IDENTIFICATION</scope>
</reference>
<keyword evidence="1" id="KW-1185">Reference proteome</keyword>
<dbReference type="AlphaFoldDB" id="A0A914H9T3"/>
<dbReference type="Proteomes" id="UP000887572">
    <property type="component" value="Unplaced"/>
</dbReference>
<accession>A0A914H9T3</accession>
<evidence type="ECO:0000313" key="2">
    <source>
        <dbReference type="WBParaSite" id="Gr19_v10_g15373.t1"/>
    </source>
</evidence>
<protein>
    <submittedName>
        <fullName evidence="2">Uncharacterized protein</fullName>
    </submittedName>
</protein>